<evidence type="ECO:0000313" key="3">
    <source>
        <dbReference type="Proteomes" id="UP000000343"/>
    </source>
</evidence>
<dbReference type="PRINTS" id="PR00702">
    <property type="entry name" value="ACRIFLAVINRP"/>
</dbReference>
<dbReference type="Gene3D" id="3.30.2090.10">
    <property type="entry name" value="Multidrug efflux transporter AcrB TolC docking domain, DN and DC subdomains"/>
    <property type="match status" value="2"/>
</dbReference>
<sequence>MWIVKLALRRPYTFVVLSLLIFLLGIGSAITAPKDIFPAINIPVVTIVWTYSGLTPTEMEGRIVTVCERALTTTVNDIEHSESESYQGVSVIKVYFQPDVKIELAVAQVTSIVQTILRTLPPGSFPPFIIKYDASTVPILQLSLSGQGLSESDLYDLGLSFIRPRLSNVKGASIPLPYGGKVRQIMVDADPNLMYAKHLSAADVGTAIAQQNLILPAGTARIGDREYVVKLNSSPNEVSALNDLPIRAANGSVVFIKDVAQVEEGFAVQTNIVRENGKRGALLTVLKNGATSTLDIVDGVKKNLPKVLGGLPPNLKVTPLFDQSIFVRESISEVAREATIAAALTGLMILLFLGSWRSTLIVCTSIPLSIATSLVILTALGETINVMTLGGLALAVGILVDDATVEIENTHRNMSEKKPLVRAILDSAQQVAAPAFVSTLSICIVFIPVVLLTGAAKYLFTPLAMAVAFAMMASYFLSRTIVPTMMHFLLASEIRLYQDEGASEQEERESWVWRWHMKFDRQFEKMQHHYKNALEWCLENAGLTLILFFGFILLSLPLTFFIGEDFFPYVDSGQMRLHVNPPVGLRIEDSEQYFASIEKDIRALIPPDEIDLILDNIGLPTGGINLAFGNSATISNSDGEIQIALKPGKRKTTEYQRLLRDKLAEKYPGATFFFTPANITNQILDFGLPAPIDVAISGRGKGNYVLAQKIMKRIAAIPGAVDVHIHQQVSYPTLQVNVDRTKARQIGLTQQEIAQSTLISLTGTGQTAPNEWLNPLNGVNYQIVTQTPQYRLNSLQAMARLPITSTNGNVSQLLGNLATFKRDQSPIIIDHYNIQPVYDIYADVDRRDLGGVAGEINKIIKEESKGLPPGNAIDVRGEVTTMQTSFIRLGVGIVFAIGLVYLLMAVNFQSWLDPLIILMAIPGAFSGILWMLFVTQTTFNVPSLMGTIMTIGVATANSILMVVFANDERIAGKNQFDAALNAGHTRLRPVLMTALAMIIGMLPMALALGEGGEQNAPLGRAVIGGLLFATVGTLFIVPVIYSLLKKNAPVDYDKEIDEFDPDLHPEAQTA</sequence>
<dbReference type="EMBL" id="CP002480">
    <property type="protein sequence ID" value="ADW70387.1"/>
    <property type="molecule type" value="Genomic_DNA"/>
</dbReference>
<reference evidence="3" key="1">
    <citation type="submission" date="2011-01" db="EMBL/GenBank/DDBJ databases">
        <title>Complete sequence of chromosome of Acidobacterium sp. MP5ACTX9.</title>
        <authorList>
            <consortium name="US DOE Joint Genome Institute"/>
            <person name="Lucas S."/>
            <person name="Copeland A."/>
            <person name="Lapidus A."/>
            <person name="Cheng J.-F."/>
            <person name="Goodwin L."/>
            <person name="Pitluck S."/>
            <person name="Teshima H."/>
            <person name="Detter J.C."/>
            <person name="Han C."/>
            <person name="Tapia R."/>
            <person name="Land M."/>
            <person name="Hauser L."/>
            <person name="Kyrpides N."/>
            <person name="Ivanova N."/>
            <person name="Ovchinnikova G."/>
            <person name="Pagani I."/>
            <person name="Rawat S.R."/>
            <person name="Mannisto M."/>
            <person name="Haggblom M.M."/>
            <person name="Woyke T."/>
        </authorList>
    </citation>
    <scope>NUCLEOTIDE SEQUENCE [LARGE SCALE GENOMIC DNA]</scope>
    <source>
        <strain evidence="3">MP5ACTX9</strain>
    </source>
</reference>
<feature type="transmembrane region" description="Helical" evidence="1">
    <location>
        <begin position="1021"/>
        <end position="1044"/>
    </location>
</feature>
<keyword evidence="1" id="KW-0472">Membrane</keyword>
<dbReference type="GO" id="GO:0042910">
    <property type="term" value="F:xenobiotic transmembrane transporter activity"/>
    <property type="evidence" value="ECO:0007669"/>
    <property type="project" value="TreeGrafter"/>
</dbReference>
<keyword evidence="1" id="KW-1133">Transmembrane helix</keyword>
<dbReference type="STRING" id="1198114.AciX9_3379"/>
<dbReference type="KEGG" id="acm:AciX9_3379"/>
<organism evidence="3">
    <name type="scientific">Granulicella tundricola (strain ATCC BAA-1859 / DSM 23138 / MP5ACTX9)</name>
    <dbReference type="NCBI Taxonomy" id="1198114"/>
    <lineage>
        <taxon>Bacteria</taxon>
        <taxon>Pseudomonadati</taxon>
        <taxon>Acidobacteriota</taxon>
        <taxon>Terriglobia</taxon>
        <taxon>Terriglobales</taxon>
        <taxon>Acidobacteriaceae</taxon>
        <taxon>Granulicella</taxon>
    </lineage>
</organism>
<dbReference type="InterPro" id="IPR027463">
    <property type="entry name" value="AcrB_DN_DC_subdom"/>
</dbReference>
<dbReference type="OrthoDB" id="9757876at2"/>
<dbReference type="AlphaFoldDB" id="E8X2U0"/>
<dbReference type="Gene3D" id="1.20.1640.10">
    <property type="entry name" value="Multidrug efflux transporter AcrB transmembrane domain"/>
    <property type="match status" value="2"/>
</dbReference>
<dbReference type="Gene3D" id="3.30.70.1440">
    <property type="entry name" value="Multidrug efflux transporter AcrB pore domain"/>
    <property type="match status" value="1"/>
</dbReference>
<protein>
    <submittedName>
        <fullName evidence="2">Acriflavin resistance protein</fullName>
    </submittedName>
</protein>
<dbReference type="Pfam" id="PF00873">
    <property type="entry name" value="ACR_tran"/>
    <property type="match status" value="1"/>
</dbReference>
<dbReference type="HOGENOM" id="CLU_002755_1_2_0"/>
<gene>
    <name evidence="2" type="ordered locus">AciX9_3379</name>
</gene>
<name>E8X2U0_GRATM</name>
<dbReference type="RefSeq" id="WP_013581699.1">
    <property type="nucleotide sequence ID" value="NC_015064.1"/>
</dbReference>
<feature type="transmembrane region" description="Helical" evidence="1">
    <location>
        <begin position="458"/>
        <end position="477"/>
    </location>
</feature>
<dbReference type="PANTHER" id="PTHR32063">
    <property type="match status" value="1"/>
</dbReference>
<keyword evidence="1" id="KW-0812">Transmembrane</keyword>
<feature type="transmembrane region" description="Helical" evidence="1">
    <location>
        <begin position="431"/>
        <end position="452"/>
    </location>
</feature>
<dbReference type="eggNOG" id="COG0841">
    <property type="taxonomic scope" value="Bacteria"/>
</dbReference>
<dbReference type="Gene3D" id="3.30.70.1320">
    <property type="entry name" value="Multidrug efflux transporter AcrB pore domain like"/>
    <property type="match status" value="1"/>
</dbReference>
<accession>E8X2U0</accession>
<feature type="transmembrane region" description="Helical" evidence="1">
    <location>
        <begin position="541"/>
        <end position="562"/>
    </location>
</feature>
<dbReference type="SUPFAM" id="SSF82693">
    <property type="entry name" value="Multidrug efflux transporter AcrB pore domain, PN1, PN2, PC1 and PC2 subdomains"/>
    <property type="match status" value="2"/>
</dbReference>
<dbReference type="PANTHER" id="PTHR32063:SF8">
    <property type="entry name" value="CATION EFFLUX PROTEIN"/>
    <property type="match status" value="1"/>
</dbReference>
<evidence type="ECO:0000256" key="1">
    <source>
        <dbReference type="SAM" id="Phobius"/>
    </source>
</evidence>
<keyword evidence="3" id="KW-1185">Reference proteome</keyword>
<feature type="transmembrane region" description="Helical" evidence="1">
    <location>
        <begin position="360"/>
        <end position="380"/>
    </location>
</feature>
<feature type="transmembrane region" description="Helical" evidence="1">
    <location>
        <begin position="987"/>
        <end position="1009"/>
    </location>
</feature>
<dbReference type="GO" id="GO:0005886">
    <property type="term" value="C:plasma membrane"/>
    <property type="evidence" value="ECO:0007669"/>
    <property type="project" value="TreeGrafter"/>
</dbReference>
<feature type="transmembrane region" description="Helical" evidence="1">
    <location>
        <begin position="886"/>
        <end position="908"/>
    </location>
</feature>
<dbReference type="SUPFAM" id="SSF82714">
    <property type="entry name" value="Multidrug efflux transporter AcrB TolC docking domain, DN and DC subdomains"/>
    <property type="match status" value="2"/>
</dbReference>
<dbReference type="PaxDb" id="1198114-AciX9_3379"/>
<evidence type="ECO:0000313" key="2">
    <source>
        <dbReference type="EMBL" id="ADW70387.1"/>
    </source>
</evidence>
<feature type="transmembrane region" description="Helical" evidence="1">
    <location>
        <begin position="915"/>
        <end position="933"/>
    </location>
</feature>
<proteinExistence type="predicted"/>
<dbReference type="InterPro" id="IPR001036">
    <property type="entry name" value="Acrflvin-R"/>
</dbReference>
<dbReference type="Proteomes" id="UP000000343">
    <property type="component" value="Chromosome"/>
</dbReference>
<feature type="transmembrane region" description="Helical" evidence="1">
    <location>
        <begin position="945"/>
        <end position="966"/>
    </location>
</feature>
<dbReference type="Gene3D" id="3.30.70.1430">
    <property type="entry name" value="Multidrug efflux transporter AcrB pore domain"/>
    <property type="match status" value="2"/>
</dbReference>
<dbReference type="SUPFAM" id="SSF82866">
    <property type="entry name" value="Multidrug efflux transporter AcrB transmembrane domain"/>
    <property type="match status" value="2"/>
</dbReference>